<dbReference type="AlphaFoldDB" id="A0A1I5SYG0"/>
<accession>A0A1I5SYG0</accession>
<name>A0A1I5SYG0_9BACT</name>
<reference evidence="1 2" key="1">
    <citation type="submission" date="2016-10" db="EMBL/GenBank/DDBJ databases">
        <authorList>
            <person name="de Groot N.N."/>
        </authorList>
    </citation>
    <scope>NUCLEOTIDE SEQUENCE [LARGE SCALE GENOMIC DNA]</scope>
    <source>
        <strain evidence="2">E92,LMG 26720,CCM 7988</strain>
    </source>
</reference>
<proteinExistence type="predicted"/>
<dbReference type="EMBL" id="FOXH01000005">
    <property type="protein sequence ID" value="SFP75810.1"/>
    <property type="molecule type" value="Genomic_DNA"/>
</dbReference>
<protein>
    <submittedName>
        <fullName evidence="1">Uncharacterized protein</fullName>
    </submittedName>
</protein>
<evidence type="ECO:0000313" key="2">
    <source>
        <dbReference type="Proteomes" id="UP000199306"/>
    </source>
</evidence>
<gene>
    <name evidence="1" type="ORF">SAMN04515674_105278</name>
</gene>
<sequence>MEDDFRNINPPFYCIFSLDLFFNKIKKTHGDY</sequence>
<keyword evidence="2" id="KW-1185">Reference proteome</keyword>
<dbReference type="Proteomes" id="UP000199306">
    <property type="component" value="Unassembled WGS sequence"/>
</dbReference>
<organism evidence="1 2">
    <name type="scientific">Pseudarcicella hirudinis</name>
    <dbReference type="NCBI Taxonomy" id="1079859"/>
    <lineage>
        <taxon>Bacteria</taxon>
        <taxon>Pseudomonadati</taxon>
        <taxon>Bacteroidota</taxon>
        <taxon>Cytophagia</taxon>
        <taxon>Cytophagales</taxon>
        <taxon>Flectobacillaceae</taxon>
        <taxon>Pseudarcicella</taxon>
    </lineage>
</organism>
<evidence type="ECO:0000313" key="1">
    <source>
        <dbReference type="EMBL" id="SFP75810.1"/>
    </source>
</evidence>